<evidence type="ECO:0000259" key="2">
    <source>
        <dbReference type="Pfam" id="PF14504"/>
    </source>
</evidence>
<dbReference type="Gene3D" id="3.40.33.10">
    <property type="entry name" value="CAP"/>
    <property type="match status" value="1"/>
</dbReference>
<comment type="caution">
    <text evidence="3">The sequence shown here is derived from an EMBL/GenBank/DDBJ whole genome shotgun (WGS) entry which is preliminary data.</text>
</comment>
<dbReference type="InterPro" id="IPR029410">
    <property type="entry name" value="CAP_assoc"/>
</dbReference>
<organism evidence="3 4">
    <name type="scientific">Planococcus notacanthi</name>
    <dbReference type="NCBI Taxonomy" id="3035188"/>
    <lineage>
        <taxon>Bacteria</taxon>
        <taxon>Bacillati</taxon>
        <taxon>Bacillota</taxon>
        <taxon>Bacilli</taxon>
        <taxon>Bacillales</taxon>
        <taxon>Caryophanaceae</taxon>
        <taxon>Planococcus</taxon>
    </lineage>
</organism>
<proteinExistence type="predicted"/>
<dbReference type="PANTHER" id="PTHR31157">
    <property type="entry name" value="SCP DOMAIN-CONTAINING PROTEIN"/>
    <property type="match status" value="1"/>
</dbReference>
<keyword evidence="4" id="KW-1185">Reference proteome</keyword>
<dbReference type="Pfam" id="PF00188">
    <property type="entry name" value="CAP"/>
    <property type="match status" value="1"/>
</dbReference>
<dbReference type="InterPro" id="IPR014044">
    <property type="entry name" value="CAP_dom"/>
</dbReference>
<protein>
    <submittedName>
        <fullName evidence="3">CAP domain-containing protein</fullName>
    </submittedName>
</protein>
<evidence type="ECO:0000313" key="3">
    <source>
        <dbReference type="EMBL" id="MDN3428148.1"/>
    </source>
</evidence>
<dbReference type="InterPro" id="IPR035940">
    <property type="entry name" value="CAP_sf"/>
</dbReference>
<reference evidence="3 4" key="1">
    <citation type="submission" date="2023-03" db="EMBL/GenBank/DDBJ databases">
        <authorList>
            <person name="Uniacke-Lowe S."/>
            <person name="Ross P."/>
            <person name="Hill C."/>
        </authorList>
    </citation>
    <scope>NUCLEOTIDE SEQUENCE [LARGE SCALE GENOMIC DNA]</scope>
    <source>
        <strain evidence="3 4">APC 4016</strain>
    </source>
</reference>
<dbReference type="RefSeq" id="WP_290215135.1">
    <property type="nucleotide sequence ID" value="NZ_JASDCQ010000003.1"/>
</dbReference>
<dbReference type="SUPFAM" id="SSF55797">
    <property type="entry name" value="PR-1-like"/>
    <property type="match status" value="1"/>
</dbReference>
<accession>A0ABT7ZLV8</accession>
<name>A0ABT7ZLV8_9BACL</name>
<sequence>MCVRKLFWLMILLLAVFFARPIWEEPVGEYVDLSFLDSVDRTIENITEDPKVSEALDEAGNFTSRIGAQLQSLIASNSLELPEAVAKPELVETDSLIAIHNVTLGMDKEEAQGKVGLPLRLMQNEYGTDWHSYHQNYQNYVLLSYDQEGKVNGMFTNQDLISSTEGISMDSTKTEVRSLLGAPLKSLQKGNVQYILDTREEYDVFKTDNTYTTVFYDIHEGDTVTAVQVIREDLEKARSEIYAEPNEELREGYEFLLFELTNSARIQRDLPLLQWDEQTKVTARKHSEDMAENQYFSHTNLKGQSPFDRMNKDGIAFYVAGENLAYGQYSSIFAHEGLMNSMGHRENIVKPEFGYLGIGTAFNSENQPYYTANFFNR</sequence>
<feature type="domain" description="SCP" evidence="1">
    <location>
        <begin position="259"/>
        <end position="374"/>
    </location>
</feature>
<gene>
    <name evidence="3" type="ORF">QMA01_12645</name>
</gene>
<evidence type="ECO:0000259" key="1">
    <source>
        <dbReference type="Pfam" id="PF00188"/>
    </source>
</evidence>
<feature type="domain" description="CAP-associated" evidence="2">
    <location>
        <begin position="104"/>
        <end position="237"/>
    </location>
</feature>
<evidence type="ECO:0000313" key="4">
    <source>
        <dbReference type="Proteomes" id="UP001225873"/>
    </source>
</evidence>
<dbReference type="EMBL" id="JASDCQ010000003">
    <property type="protein sequence ID" value="MDN3428148.1"/>
    <property type="molecule type" value="Genomic_DNA"/>
</dbReference>
<dbReference type="Proteomes" id="UP001225873">
    <property type="component" value="Unassembled WGS sequence"/>
</dbReference>
<dbReference type="PANTHER" id="PTHR31157:SF1">
    <property type="entry name" value="SCP DOMAIN-CONTAINING PROTEIN"/>
    <property type="match status" value="1"/>
</dbReference>
<dbReference type="CDD" id="cd05379">
    <property type="entry name" value="CAP_bacterial"/>
    <property type="match status" value="1"/>
</dbReference>
<dbReference type="Pfam" id="PF14504">
    <property type="entry name" value="CAP_assoc_N"/>
    <property type="match status" value="1"/>
</dbReference>